<dbReference type="PANTHER" id="PTHR42748">
    <property type="entry name" value="NITROGEN METABOLITE REPRESSION PROTEIN NMRA FAMILY MEMBER"/>
    <property type="match status" value="1"/>
</dbReference>
<dbReference type="Proteomes" id="UP000799291">
    <property type="component" value="Unassembled WGS sequence"/>
</dbReference>
<dbReference type="EMBL" id="MU005631">
    <property type="protein sequence ID" value="KAF2676689.1"/>
    <property type="molecule type" value="Genomic_DNA"/>
</dbReference>
<proteinExistence type="inferred from homology"/>
<evidence type="ECO:0000256" key="2">
    <source>
        <dbReference type="ARBA" id="ARBA00022857"/>
    </source>
</evidence>
<dbReference type="GO" id="GO:0005634">
    <property type="term" value="C:nucleus"/>
    <property type="evidence" value="ECO:0007669"/>
    <property type="project" value="TreeGrafter"/>
</dbReference>
<accession>A0A6G1IFL3</accession>
<dbReference type="AlphaFoldDB" id="A0A6G1IFL3"/>
<evidence type="ECO:0000313" key="4">
    <source>
        <dbReference type="EMBL" id="KAF2676689.1"/>
    </source>
</evidence>
<keyword evidence="5" id="KW-1185">Reference proteome</keyword>
<sequence>MSEVLVITCPSGKQCSRLIPLVYDQGRFQLRLAAHSQQSVNKLRVQYPDAEVVTIDLQSPSDCRRLLNGATTINAVLPSLHSREKEIGINLVDAAVAESMRQGNVFKHFVFSSVLCTQHRSLLQHDLKSYVEESLFLSPLVCWTILKPTNFMNTYPVASLAAMDKPVLEKWWAPQHKNSLINLEDLAEATTKVLLEREVHYLAEYPLCSTMPISETEIVDIISRRIGKKVDVKTPAFEDGVQRLSQVLFSNSIQATDLGLAPTGDLRGDLVQDTVERLILFYNRRGLQGNPNVLRWLLGREPTTVEKWINSITLT</sequence>
<keyword evidence="2" id="KW-0521">NADP</keyword>
<comment type="similarity">
    <text evidence="1">Belongs to the NmrA-type oxidoreductase family.</text>
</comment>
<evidence type="ECO:0000259" key="3">
    <source>
        <dbReference type="Pfam" id="PF05368"/>
    </source>
</evidence>
<dbReference type="InterPro" id="IPR036291">
    <property type="entry name" value="NAD(P)-bd_dom_sf"/>
</dbReference>
<organism evidence="4 5">
    <name type="scientific">Lentithecium fluviatile CBS 122367</name>
    <dbReference type="NCBI Taxonomy" id="1168545"/>
    <lineage>
        <taxon>Eukaryota</taxon>
        <taxon>Fungi</taxon>
        <taxon>Dikarya</taxon>
        <taxon>Ascomycota</taxon>
        <taxon>Pezizomycotina</taxon>
        <taxon>Dothideomycetes</taxon>
        <taxon>Pleosporomycetidae</taxon>
        <taxon>Pleosporales</taxon>
        <taxon>Massarineae</taxon>
        <taxon>Lentitheciaceae</taxon>
        <taxon>Lentithecium</taxon>
    </lineage>
</organism>
<dbReference type="PANTHER" id="PTHR42748:SF31">
    <property type="entry name" value="NMRA-LIKE DOMAIN-CONTAINING PROTEIN-RELATED"/>
    <property type="match status" value="1"/>
</dbReference>
<dbReference type="Gene3D" id="3.40.50.720">
    <property type="entry name" value="NAD(P)-binding Rossmann-like Domain"/>
    <property type="match status" value="1"/>
</dbReference>
<feature type="domain" description="NmrA-like" evidence="3">
    <location>
        <begin position="3"/>
        <end position="233"/>
    </location>
</feature>
<dbReference type="Pfam" id="PF05368">
    <property type="entry name" value="NmrA"/>
    <property type="match status" value="1"/>
</dbReference>
<evidence type="ECO:0000256" key="1">
    <source>
        <dbReference type="ARBA" id="ARBA00006328"/>
    </source>
</evidence>
<dbReference type="InterPro" id="IPR051164">
    <property type="entry name" value="NmrA-like_oxidored"/>
</dbReference>
<reference evidence="4" key="1">
    <citation type="journal article" date="2020" name="Stud. Mycol.">
        <title>101 Dothideomycetes genomes: a test case for predicting lifestyles and emergence of pathogens.</title>
        <authorList>
            <person name="Haridas S."/>
            <person name="Albert R."/>
            <person name="Binder M."/>
            <person name="Bloem J."/>
            <person name="Labutti K."/>
            <person name="Salamov A."/>
            <person name="Andreopoulos B."/>
            <person name="Baker S."/>
            <person name="Barry K."/>
            <person name="Bills G."/>
            <person name="Bluhm B."/>
            <person name="Cannon C."/>
            <person name="Castanera R."/>
            <person name="Culley D."/>
            <person name="Daum C."/>
            <person name="Ezra D."/>
            <person name="Gonzalez J."/>
            <person name="Henrissat B."/>
            <person name="Kuo A."/>
            <person name="Liang C."/>
            <person name="Lipzen A."/>
            <person name="Lutzoni F."/>
            <person name="Magnuson J."/>
            <person name="Mondo S."/>
            <person name="Nolan M."/>
            <person name="Ohm R."/>
            <person name="Pangilinan J."/>
            <person name="Park H.-J."/>
            <person name="Ramirez L."/>
            <person name="Alfaro M."/>
            <person name="Sun H."/>
            <person name="Tritt A."/>
            <person name="Yoshinaga Y."/>
            <person name="Zwiers L.-H."/>
            <person name="Turgeon B."/>
            <person name="Goodwin S."/>
            <person name="Spatafora J."/>
            <person name="Crous P."/>
            <person name="Grigoriev I."/>
        </authorList>
    </citation>
    <scope>NUCLEOTIDE SEQUENCE</scope>
    <source>
        <strain evidence="4">CBS 122367</strain>
    </source>
</reference>
<name>A0A6G1IFL3_9PLEO</name>
<dbReference type="OrthoDB" id="419598at2759"/>
<dbReference type="SUPFAM" id="SSF51735">
    <property type="entry name" value="NAD(P)-binding Rossmann-fold domains"/>
    <property type="match status" value="1"/>
</dbReference>
<evidence type="ECO:0000313" key="5">
    <source>
        <dbReference type="Proteomes" id="UP000799291"/>
    </source>
</evidence>
<gene>
    <name evidence="4" type="ORF">K458DRAFT_321409</name>
</gene>
<protein>
    <recommendedName>
        <fullName evidence="3">NmrA-like domain-containing protein</fullName>
    </recommendedName>
</protein>
<dbReference type="InterPro" id="IPR008030">
    <property type="entry name" value="NmrA-like"/>
</dbReference>